<name>L0RD04_9BACT</name>
<accession>L0RD04</accession>
<dbReference type="EMBL" id="FO203522">
    <property type="protein sequence ID" value="CCO23416.1"/>
    <property type="molecule type" value="Genomic_DNA"/>
</dbReference>
<evidence type="ECO:0000313" key="2">
    <source>
        <dbReference type="Proteomes" id="UP000010808"/>
    </source>
</evidence>
<proteinExistence type="predicted"/>
<evidence type="ECO:0000313" key="1">
    <source>
        <dbReference type="EMBL" id="CCO23416.1"/>
    </source>
</evidence>
<reference evidence="1 2" key="1">
    <citation type="submission" date="2012-10" db="EMBL/GenBank/DDBJ databases">
        <authorList>
            <person name="Genoscope - CEA"/>
        </authorList>
    </citation>
    <scope>NUCLEOTIDE SEQUENCE [LARGE SCALE GENOMIC DNA]</scope>
    <source>
        <strain evidence="2">AM13 / DSM 14728</strain>
    </source>
</reference>
<sequence length="52" mass="5636">MFSIPVALRSAVALLIVSRIVAGISALLPSNTSFNCFVRLILSSIKVYRNRG</sequence>
<dbReference type="KEGG" id="dhy:DESAM_21135"/>
<protein>
    <submittedName>
        <fullName evidence="1">Uncharacterized protein</fullName>
    </submittedName>
</protein>
<organism evidence="1 2">
    <name type="scientific">Maridesulfovibrio hydrothermalis AM13 = DSM 14728</name>
    <dbReference type="NCBI Taxonomy" id="1121451"/>
    <lineage>
        <taxon>Bacteria</taxon>
        <taxon>Pseudomonadati</taxon>
        <taxon>Thermodesulfobacteriota</taxon>
        <taxon>Desulfovibrionia</taxon>
        <taxon>Desulfovibrionales</taxon>
        <taxon>Desulfovibrionaceae</taxon>
        <taxon>Maridesulfovibrio</taxon>
    </lineage>
</organism>
<gene>
    <name evidence="1" type="ORF">DESAM_21135</name>
</gene>
<dbReference type="Proteomes" id="UP000010808">
    <property type="component" value="Chromosome"/>
</dbReference>
<dbReference type="HOGENOM" id="CLU_3079164_0_0_7"/>
<dbReference type="AlphaFoldDB" id="L0RD04"/>
<keyword evidence="2" id="KW-1185">Reference proteome</keyword>